<dbReference type="InterPro" id="IPR011990">
    <property type="entry name" value="TPR-like_helical_dom_sf"/>
</dbReference>
<evidence type="ECO:0000256" key="3">
    <source>
        <dbReference type="PROSITE-ProRule" id="PRU00708"/>
    </source>
</evidence>
<organism evidence="5 6">
    <name type="scientific">Kalanchoe fedtschenkoi</name>
    <name type="common">Lavender scallops</name>
    <name type="synonym">South American air plant</name>
    <dbReference type="NCBI Taxonomy" id="63787"/>
    <lineage>
        <taxon>Eukaryota</taxon>
        <taxon>Viridiplantae</taxon>
        <taxon>Streptophyta</taxon>
        <taxon>Embryophyta</taxon>
        <taxon>Tracheophyta</taxon>
        <taxon>Spermatophyta</taxon>
        <taxon>Magnoliopsida</taxon>
        <taxon>eudicotyledons</taxon>
        <taxon>Gunneridae</taxon>
        <taxon>Pentapetalae</taxon>
        <taxon>Saxifragales</taxon>
        <taxon>Crassulaceae</taxon>
        <taxon>Kalanchoe</taxon>
    </lineage>
</organism>
<dbReference type="Pfam" id="PF14432">
    <property type="entry name" value="DYW_deaminase"/>
    <property type="match status" value="1"/>
</dbReference>
<dbReference type="NCBIfam" id="TIGR00756">
    <property type="entry name" value="PPR"/>
    <property type="match status" value="3"/>
</dbReference>
<dbReference type="PANTHER" id="PTHR47926">
    <property type="entry name" value="PENTATRICOPEPTIDE REPEAT-CONTAINING PROTEIN"/>
    <property type="match status" value="1"/>
</dbReference>
<dbReference type="GO" id="GO:0009451">
    <property type="term" value="P:RNA modification"/>
    <property type="evidence" value="ECO:0007669"/>
    <property type="project" value="InterPro"/>
</dbReference>
<dbReference type="InterPro" id="IPR002885">
    <property type="entry name" value="PPR_rpt"/>
</dbReference>
<evidence type="ECO:0000256" key="1">
    <source>
        <dbReference type="ARBA" id="ARBA00006643"/>
    </source>
</evidence>
<dbReference type="FunFam" id="1.25.40.10:FF:000427">
    <property type="entry name" value="Pentatricopeptide repeat-containing protein chloroplastic"/>
    <property type="match status" value="1"/>
</dbReference>
<dbReference type="AlphaFoldDB" id="A0A7N0T263"/>
<reference evidence="5" key="1">
    <citation type="submission" date="2021-01" db="UniProtKB">
        <authorList>
            <consortium name="EnsemblPlants"/>
        </authorList>
    </citation>
    <scope>IDENTIFICATION</scope>
</reference>
<evidence type="ECO:0000313" key="6">
    <source>
        <dbReference type="Proteomes" id="UP000594263"/>
    </source>
</evidence>
<dbReference type="Proteomes" id="UP000594263">
    <property type="component" value="Unplaced"/>
</dbReference>
<keyword evidence="2" id="KW-0677">Repeat</keyword>
<dbReference type="InterPro" id="IPR046960">
    <property type="entry name" value="PPR_At4g14850-like_plant"/>
</dbReference>
<comment type="similarity">
    <text evidence="1">Belongs to the PPR family. PCMP-H subfamily.</text>
</comment>
<evidence type="ECO:0000313" key="5">
    <source>
        <dbReference type="EnsemblPlants" id="Kaladp0018s0239.1.v1.1.CDS.1"/>
    </source>
</evidence>
<name>A0A7N0T263_KALFE</name>
<dbReference type="InterPro" id="IPR032867">
    <property type="entry name" value="DYW_dom"/>
</dbReference>
<dbReference type="GO" id="GO:0003729">
    <property type="term" value="F:mRNA binding"/>
    <property type="evidence" value="ECO:0007669"/>
    <property type="project" value="UniProtKB-ARBA"/>
</dbReference>
<sequence>MEITTMAQAMQLHGQLLKSGDPKSQPRALSKLFTFSALSPSGDLAYARHILNSLRTSNSYYYNTMIRAYAQSSNPVEAVDIFLAMRESLLLAAPDKFTYPFLFKACARLGLFRLGLQIYGLVHKLGFSSDLYVQHGFIRMCCMCGQSGVAYEVFERMLERDVVSWTSMIDGFVEDGRPLDAIRLFDRMLEAGVEPNDITIVAVLGACSEVGALGMGKKVHELVERKGFGFGDNISTALIDMYAKCGCLESARRVFDGIVEKNNVILWTAMICSLGSHGKGRDAIDLFEQMLKFDVRPDERTMTSLLSACRNAGLVKESLGYMKDMEKVYGIRPALQHYGCLVDLLARAGHLDDAEELIRMTPFEPDDVIWRTFVWACKVHGDVERAECFIDRLKLRKVSDCGSYVLLGNLYASTGRWADKASVRHIMRENGIVKPPASSMIEIDGVVYEFAAGDSSHFEAKEIFGKLVEIAEKLKKEGYQPKLSEVLLEIEEEEKAFQLIHHSEKLAIAFAMIKISPGTQIRILKNLRSCEDCHSFMKLISKVYQRDIIVRDRIRFHHFSEGKCSCGDHW</sequence>
<dbReference type="Pfam" id="PF13041">
    <property type="entry name" value="PPR_2"/>
    <property type="match status" value="2"/>
</dbReference>
<dbReference type="OMA" id="TLLWGCK"/>
<keyword evidence="6" id="KW-1185">Reference proteome</keyword>
<protein>
    <recommendedName>
        <fullName evidence="4">DYW domain-containing protein</fullName>
    </recommendedName>
</protein>
<dbReference type="PANTHER" id="PTHR47926:SF461">
    <property type="entry name" value="PENTATRICOPEPTIDE REPEAT SUPERFAMILY PROTEIN"/>
    <property type="match status" value="1"/>
</dbReference>
<accession>A0A7N0T263</accession>
<dbReference type="EnsemblPlants" id="Kaladp0018s0239.1.v1.1">
    <property type="protein sequence ID" value="Kaladp0018s0239.1.v1.1.CDS.1"/>
    <property type="gene ID" value="Kaladp0018s0239.v1.1"/>
</dbReference>
<proteinExistence type="inferred from homology"/>
<evidence type="ECO:0000256" key="2">
    <source>
        <dbReference type="ARBA" id="ARBA00022737"/>
    </source>
</evidence>
<dbReference type="PROSITE" id="PS51375">
    <property type="entry name" value="PPR"/>
    <property type="match status" value="3"/>
</dbReference>
<feature type="domain" description="DYW" evidence="4">
    <location>
        <begin position="478"/>
        <end position="570"/>
    </location>
</feature>
<dbReference type="GO" id="GO:0008270">
    <property type="term" value="F:zinc ion binding"/>
    <property type="evidence" value="ECO:0007669"/>
    <property type="project" value="InterPro"/>
</dbReference>
<dbReference type="Gene3D" id="1.25.40.10">
    <property type="entry name" value="Tetratricopeptide repeat domain"/>
    <property type="match status" value="4"/>
</dbReference>
<evidence type="ECO:0000259" key="4">
    <source>
        <dbReference type="Pfam" id="PF14432"/>
    </source>
</evidence>
<dbReference type="Pfam" id="PF20431">
    <property type="entry name" value="E_motif"/>
    <property type="match status" value="1"/>
</dbReference>
<feature type="repeat" description="PPR" evidence="3">
    <location>
        <begin position="58"/>
        <end position="88"/>
    </location>
</feature>
<dbReference type="Pfam" id="PF01535">
    <property type="entry name" value="PPR"/>
    <property type="match status" value="3"/>
</dbReference>
<feature type="repeat" description="PPR" evidence="3">
    <location>
        <begin position="263"/>
        <end position="297"/>
    </location>
</feature>
<feature type="repeat" description="PPR" evidence="3">
    <location>
        <begin position="161"/>
        <end position="195"/>
    </location>
</feature>
<dbReference type="Gramene" id="Kaladp0018s0239.1.v1.1">
    <property type="protein sequence ID" value="Kaladp0018s0239.1.v1.1.CDS.1"/>
    <property type="gene ID" value="Kaladp0018s0239.v1.1"/>
</dbReference>
<dbReference type="FunFam" id="1.25.40.10:FF:000690">
    <property type="entry name" value="Pentatricopeptide repeat-containing protein"/>
    <property type="match status" value="1"/>
</dbReference>
<dbReference type="InterPro" id="IPR046848">
    <property type="entry name" value="E_motif"/>
</dbReference>